<dbReference type="RefSeq" id="WP_086956370.1">
    <property type="nucleotide sequence ID" value="NZ_CAWNQC010000009.1"/>
</dbReference>
<reference evidence="4" key="1">
    <citation type="submission" date="2016-12" db="EMBL/GenBank/DDBJ databases">
        <authorList>
            <person name="Gaudriault S."/>
        </authorList>
    </citation>
    <scope>NUCLEOTIDE SEQUENCE [LARGE SCALE GENOMIC DNA]</scope>
    <source>
        <strain evidence="4">HGB1681 (deposited as PTA-6826 in the American Type Culture Collection)</strain>
    </source>
</reference>
<evidence type="ECO:0000259" key="1">
    <source>
        <dbReference type="Pfam" id="PF25136"/>
    </source>
</evidence>
<evidence type="ECO:0000313" key="2">
    <source>
        <dbReference type="EMBL" id="PHM27809.1"/>
    </source>
</evidence>
<reference evidence="3" key="2">
    <citation type="submission" date="2016-12" db="EMBL/GenBank/DDBJ databases">
        <authorList>
            <person name="Song W.-J."/>
            <person name="Kurnit D.M."/>
        </authorList>
    </citation>
    <scope>NUCLEOTIDE SEQUENCE [LARGE SCALE GENOMIC DNA]</scope>
    <source>
        <strain evidence="3">HGB1681</strain>
    </source>
</reference>
<protein>
    <recommendedName>
        <fullName evidence="1">DUF7823 domain-containing protein</fullName>
    </recommendedName>
</protein>
<dbReference type="InterPro" id="IPR056725">
    <property type="entry name" value="DUF7823"/>
</dbReference>
<organism evidence="3 4">
    <name type="scientific">Xenorhabdus innexi</name>
    <dbReference type="NCBI Taxonomy" id="290109"/>
    <lineage>
        <taxon>Bacteria</taxon>
        <taxon>Pseudomonadati</taxon>
        <taxon>Pseudomonadota</taxon>
        <taxon>Gammaproteobacteria</taxon>
        <taxon>Enterobacterales</taxon>
        <taxon>Morganellaceae</taxon>
        <taxon>Xenorhabdus</taxon>
    </lineage>
</organism>
<dbReference type="EMBL" id="NIBU01000106">
    <property type="protein sequence ID" value="PHM27809.1"/>
    <property type="molecule type" value="Genomic_DNA"/>
</dbReference>
<gene>
    <name evidence="2" type="ORF">Xinn_03928</name>
    <name evidence="3" type="ORF">XIS1_1770008</name>
</gene>
<dbReference type="EMBL" id="FTLG01000087">
    <property type="protein sequence ID" value="SIP73168.1"/>
    <property type="molecule type" value="Genomic_DNA"/>
</dbReference>
<feature type="domain" description="DUF7823" evidence="1">
    <location>
        <begin position="53"/>
        <end position="168"/>
    </location>
</feature>
<name>A0A1N6MWC7_9GAMM</name>
<accession>A0A1N6MWC7</accession>
<dbReference type="Proteomes" id="UP000224871">
    <property type="component" value="Unassembled WGS sequence"/>
</dbReference>
<dbReference type="OrthoDB" id="6443358at2"/>
<sequence>MSDVNKLDKVSEINNMLTIDITLGMARWWSDTVHWVHFWGYQGHGESDGGATSCGSLVVIENNTPIDVARTNQFRWWEFSPQMDNTHSISWDTYSYDGFFQKTSDLFSNKVMYVTVDGITYNLGKNTSISGSSAKNGVIADYISPDAPKLGNILKQIGVTKRFYFNWRDE</sequence>
<evidence type="ECO:0000313" key="5">
    <source>
        <dbReference type="Proteomes" id="UP000224871"/>
    </source>
</evidence>
<dbReference type="Proteomes" id="UP000196435">
    <property type="component" value="Unassembled WGS sequence"/>
</dbReference>
<dbReference type="Pfam" id="PF25136">
    <property type="entry name" value="DUF7823"/>
    <property type="match status" value="1"/>
</dbReference>
<keyword evidence="5" id="KW-1185">Reference proteome</keyword>
<proteinExistence type="predicted"/>
<dbReference type="AlphaFoldDB" id="A0A1N6MWC7"/>
<evidence type="ECO:0000313" key="4">
    <source>
        <dbReference type="Proteomes" id="UP000196435"/>
    </source>
</evidence>
<reference evidence="2 5" key="3">
    <citation type="journal article" date="2017" name="Nat. Microbiol.">
        <title>Natural product diversity associated with the nematode symbionts Photorhabdus and Xenorhabdus.</title>
        <authorList>
            <person name="Tobias N.J."/>
            <person name="Wolff H."/>
            <person name="Djahanschiri B."/>
            <person name="Grundmann F."/>
            <person name="Kronenwerth M."/>
            <person name="Shi Y.M."/>
            <person name="Simonyi S."/>
            <person name="Grun P."/>
            <person name="Shapiro-Ilan D."/>
            <person name="Pidot S.J."/>
            <person name="Stinear T.P."/>
            <person name="Ebersberger I."/>
            <person name="Bode H.B."/>
        </authorList>
    </citation>
    <scope>NUCLEOTIDE SEQUENCE [LARGE SCALE GENOMIC DNA]</scope>
    <source>
        <strain evidence="2 5">DSM 16336</strain>
    </source>
</reference>
<evidence type="ECO:0000313" key="3">
    <source>
        <dbReference type="EMBL" id="SIP73168.1"/>
    </source>
</evidence>